<accession>A0A1B9IA25</accession>
<dbReference type="EMBL" id="KI894008">
    <property type="protein sequence ID" value="OCF52333.1"/>
    <property type="molecule type" value="Genomic_DNA"/>
</dbReference>
<dbReference type="AlphaFoldDB" id="A0A1B9IA25"/>
<proteinExistence type="predicted"/>
<reference evidence="1" key="2">
    <citation type="submission" date="2016-07" db="EMBL/GenBank/DDBJ databases">
        <title>Evolution of pathogenesis and genome organization in the Tremellales.</title>
        <authorList>
            <person name="Cuomo C."/>
            <person name="Litvintseva A."/>
            <person name="Heitman J."/>
            <person name="Chen Y."/>
            <person name="Sun S."/>
            <person name="Springer D."/>
            <person name="Dromer F."/>
            <person name="Young S."/>
            <person name="Zeng Q."/>
            <person name="Chapman S."/>
            <person name="Gujja S."/>
            <person name="Saif S."/>
            <person name="Birren B."/>
        </authorList>
    </citation>
    <scope>NUCLEOTIDE SEQUENCE</scope>
    <source>
        <strain evidence="1">CBS 10737</strain>
    </source>
</reference>
<evidence type="ECO:0000313" key="1">
    <source>
        <dbReference type="EMBL" id="OCF52333.1"/>
    </source>
</evidence>
<reference evidence="1" key="1">
    <citation type="submission" date="2013-07" db="EMBL/GenBank/DDBJ databases">
        <title>The Genome Sequence of Cryptococcus pinus CBS10737.</title>
        <authorList>
            <consortium name="The Broad Institute Genome Sequencing Platform"/>
            <person name="Cuomo C."/>
            <person name="Litvintseva A."/>
            <person name="Chen Y."/>
            <person name="Heitman J."/>
            <person name="Sun S."/>
            <person name="Springer D."/>
            <person name="Dromer F."/>
            <person name="Young S.K."/>
            <person name="Zeng Q."/>
            <person name="Gargeya S."/>
            <person name="Fitzgerald M."/>
            <person name="Abouelleil A."/>
            <person name="Alvarado L."/>
            <person name="Berlin A.M."/>
            <person name="Chapman S.B."/>
            <person name="Dewar J."/>
            <person name="Goldberg J."/>
            <person name="Griggs A."/>
            <person name="Gujja S."/>
            <person name="Hansen M."/>
            <person name="Howarth C."/>
            <person name="Imamovic A."/>
            <person name="Larimer J."/>
            <person name="McCowan C."/>
            <person name="Murphy C."/>
            <person name="Pearson M."/>
            <person name="Priest M."/>
            <person name="Roberts A."/>
            <person name="Saif S."/>
            <person name="Shea T."/>
            <person name="Sykes S."/>
            <person name="Wortman J."/>
            <person name="Nusbaum C."/>
            <person name="Birren B."/>
        </authorList>
    </citation>
    <scope>NUCLEOTIDE SEQUENCE [LARGE SCALE GENOMIC DNA]</scope>
    <source>
        <strain evidence="1">CBS 10737</strain>
    </source>
</reference>
<gene>
    <name evidence="1" type="ORF">I206_01622</name>
</gene>
<organism evidence="1">
    <name type="scientific">Kwoniella pini CBS 10737</name>
    <dbReference type="NCBI Taxonomy" id="1296096"/>
    <lineage>
        <taxon>Eukaryota</taxon>
        <taxon>Fungi</taxon>
        <taxon>Dikarya</taxon>
        <taxon>Basidiomycota</taxon>
        <taxon>Agaricomycotina</taxon>
        <taxon>Tremellomycetes</taxon>
        <taxon>Tremellales</taxon>
        <taxon>Cryptococcaceae</taxon>
        <taxon>Kwoniella</taxon>
    </lineage>
</organism>
<protein>
    <submittedName>
        <fullName evidence="1">Uncharacterized protein</fullName>
    </submittedName>
</protein>
<name>A0A1B9IA25_9TREE</name>
<sequence length="145" mass="16084">MAKGQPQLTLKPLRSDPGGEFMSNLAKQYFLDAGIILTTVITLLPRVEIQNRSNSPDPVDLTDTSQEQNTIEQVDIISQESIDPLAITDDADTWGNHAIAMAAMLTLAPQTNEEALSSGDQQHWSLAMKDELEKMSKYKVWEVVQ</sequence>
<dbReference type="OrthoDB" id="7691805at2759"/>